<comment type="caution">
    <text evidence="4">The sequence shown here is derived from an EMBL/GenBank/DDBJ whole genome shotgun (WGS) entry which is preliminary data.</text>
</comment>
<evidence type="ECO:0000259" key="3">
    <source>
        <dbReference type="Pfam" id="PF02470"/>
    </source>
</evidence>
<sequence>MARHTTQDFIRGDLRNQLRTLALVGVISLVVIAVALVATWVIYPKAKAPSGISLQLVVPALGPGIKKGSKVLLRGAEVGQVTDVQAPTAGSVNLDLVLTDDEVRGLLTDSFDVDFRPENYFGITAVNLIANKGGSPLTDGEVIRRGASPDFTMSTMLENGSLVVDGTLTKDMIASLNQVIRYANGLAPLIRSSIIVADTMAKTQRQLPTTLLRMMNDDLDVFPGFSSNAIGALYAFSRNGYNPGPDGARKADDPLLAETNRALELASSKLFGAAGALLKSHDSDLSVLTTMLKYLLDPLPRAIGGGQLATKTLVVVDGLESSFTGTPEQKTLQLRILLGQLPAVSSSLAQMGVATPSPKPAKSSARKPVRGDK</sequence>
<accession>A0A848KZU6</accession>
<dbReference type="Pfam" id="PF02470">
    <property type="entry name" value="MlaD"/>
    <property type="match status" value="1"/>
</dbReference>
<evidence type="ECO:0000313" key="5">
    <source>
        <dbReference type="Proteomes" id="UP000550729"/>
    </source>
</evidence>
<proteinExistence type="predicted"/>
<feature type="compositionally biased region" description="Basic residues" evidence="1">
    <location>
        <begin position="364"/>
        <end position="373"/>
    </location>
</feature>
<evidence type="ECO:0000256" key="1">
    <source>
        <dbReference type="SAM" id="MobiDB-lite"/>
    </source>
</evidence>
<evidence type="ECO:0000313" key="4">
    <source>
        <dbReference type="EMBL" id="NMO03742.1"/>
    </source>
</evidence>
<evidence type="ECO:0000256" key="2">
    <source>
        <dbReference type="SAM" id="Phobius"/>
    </source>
</evidence>
<organism evidence="4 5">
    <name type="scientific">Gordonia asplenii</name>
    <dbReference type="NCBI Taxonomy" id="2725283"/>
    <lineage>
        <taxon>Bacteria</taxon>
        <taxon>Bacillati</taxon>
        <taxon>Actinomycetota</taxon>
        <taxon>Actinomycetes</taxon>
        <taxon>Mycobacteriales</taxon>
        <taxon>Gordoniaceae</taxon>
        <taxon>Gordonia</taxon>
    </lineage>
</organism>
<name>A0A848KZU6_9ACTN</name>
<feature type="domain" description="Mce/MlaD" evidence="3">
    <location>
        <begin position="64"/>
        <end position="128"/>
    </location>
</feature>
<dbReference type="Proteomes" id="UP000550729">
    <property type="component" value="Unassembled WGS sequence"/>
</dbReference>
<keyword evidence="5" id="KW-1185">Reference proteome</keyword>
<feature type="transmembrane region" description="Helical" evidence="2">
    <location>
        <begin position="21"/>
        <end position="43"/>
    </location>
</feature>
<feature type="region of interest" description="Disordered" evidence="1">
    <location>
        <begin position="349"/>
        <end position="373"/>
    </location>
</feature>
<keyword evidence="2" id="KW-0812">Transmembrane</keyword>
<protein>
    <submittedName>
        <fullName evidence="4">Mammalian cell entry protein</fullName>
    </submittedName>
</protein>
<dbReference type="AlphaFoldDB" id="A0A848KZU6"/>
<dbReference type="EMBL" id="JABBNB010000026">
    <property type="protein sequence ID" value="NMO03742.1"/>
    <property type="molecule type" value="Genomic_DNA"/>
</dbReference>
<reference evidence="4 5" key="1">
    <citation type="submission" date="2020-04" db="EMBL/GenBank/DDBJ databases">
        <title>Gordonia sp. nov. TBRC 11910.</title>
        <authorList>
            <person name="Suriyachadkun C."/>
        </authorList>
    </citation>
    <scope>NUCLEOTIDE SEQUENCE [LARGE SCALE GENOMIC DNA]</scope>
    <source>
        <strain evidence="4 5">TBRC 11910</strain>
    </source>
</reference>
<keyword evidence="2" id="KW-0472">Membrane</keyword>
<keyword evidence="2" id="KW-1133">Transmembrane helix</keyword>
<dbReference type="RefSeq" id="WP_170196246.1">
    <property type="nucleotide sequence ID" value="NZ_JABBNB010000026.1"/>
</dbReference>
<gene>
    <name evidence="4" type="ORF">HH308_21220</name>
</gene>
<dbReference type="InterPro" id="IPR003399">
    <property type="entry name" value="Mce/MlaD"/>
</dbReference>